<dbReference type="Proteomes" id="UP001305647">
    <property type="component" value="Unassembled WGS sequence"/>
</dbReference>
<organism evidence="2 3">
    <name type="scientific">Parathielavia hyrcaniae</name>
    <dbReference type="NCBI Taxonomy" id="113614"/>
    <lineage>
        <taxon>Eukaryota</taxon>
        <taxon>Fungi</taxon>
        <taxon>Dikarya</taxon>
        <taxon>Ascomycota</taxon>
        <taxon>Pezizomycotina</taxon>
        <taxon>Sordariomycetes</taxon>
        <taxon>Sordariomycetidae</taxon>
        <taxon>Sordariales</taxon>
        <taxon>Chaetomiaceae</taxon>
        <taxon>Parathielavia</taxon>
    </lineage>
</organism>
<accession>A0AAN6PW76</accession>
<evidence type="ECO:0000256" key="1">
    <source>
        <dbReference type="SAM" id="MobiDB-lite"/>
    </source>
</evidence>
<evidence type="ECO:0000313" key="2">
    <source>
        <dbReference type="EMBL" id="KAK4098196.1"/>
    </source>
</evidence>
<dbReference type="AlphaFoldDB" id="A0AAN6PW76"/>
<name>A0AAN6PW76_9PEZI</name>
<reference evidence="2" key="2">
    <citation type="submission" date="2023-05" db="EMBL/GenBank/DDBJ databases">
        <authorList>
            <consortium name="Lawrence Berkeley National Laboratory"/>
            <person name="Steindorff A."/>
            <person name="Hensen N."/>
            <person name="Bonometti L."/>
            <person name="Westerberg I."/>
            <person name="Brannstrom I.O."/>
            <person name="Guillou S."/>
            <person name="Cros-Aarteil S."/>
            <person name="Calhoun S."/>
            <person name="Haridas S."/>
            <person name="Kuo A."/>
            <person name="Mondo S."/>
            <person name="Pangilinan J."/>
            <person name="Riley R."/>
            <person name="Labutti K."/>
            <person name="Andreopoulos B."/>
            <person name="Lipzen A."/>
            <person name="Chen C."/>
            <person name="Yanf M."/>
            <person name="Daum C."/>
            <person name="Ng V."/>
            <person name="Clum A."/>
            <person name="Ohm R."/>
            <person name="Martin F."/>
            <person name="Silar P."/>
            <person name="Natvig D."/>
            <person name="Lalanne C."/>
            <person name="Gautier V."/>
            <person name="Ament-Velasquez S.L."/>
            <person name="Kruys A."/>
            <person name="Hutchinson M.I."/>
            <person name="Powell A.J."/>
            <person name="Barry K."/>
            <person name="Miller A.N."/>
            <person name="Grigoriev I.V."/>
            <person name="Debuchy R."/>
            <person name="Gladieux P."/>
            <person name="Thoren M.H."/>
            <person name="Johannesson H."/>
        </authorList>
    </citation>
    <scope>NUCLEOTIDE SEQUENCE</scope>
    <source>
        <strain evidence="2">CBS 757.83</strain>
    </source>
</reference>
<comment type="caution">
    <text evidence="2">The sequence shown here is derived from an EMBL/GenBank/DDBJ whole genome shotgun (WGS) entry which is preliminary data.</text>
</comment>
<proteinExistence type="predicted"/>
<dbReference type="EMBL" id="MU863661">
    <property type="protein sequence ID" value="KAK4098196.1"/>
    <property type="molecule type" value="Genomic_DNA"/>
</dbReference>
<gene>
    <name evidence="2" type="ORF">N658DRAFT_226990</name>
</gene>
<protein>
    <submittedName>
        <fullName evidence="2">Uncharacterized protein</fullName>
    </submittedName>
</protein>
<feature type="compositionally biased region" description="Basic residues" evidence="1">
    <location>
        <begin position="206"/>
        <end position="216"/>
    </location>
</feature>
<feature type="region of interest" description="Disordered" evidence="1">
    <location>
        <begin position="135"/>
        <end position="216"/>
    </location>
</feature>
<keyword evidence="3" id="KW-1185">Reference proteome</keyword>
<reference evidence="2" key="1">
    <citation type="journal article" date="2023" name="Mol. Phylogenet. Evol.">
        <title>Genome-scale phylogeny and comparative genomics of the fungal order Sordariales.</title>
        <authorList>
            <person name="Hensen N."/>
            <person name="Bonometti L."/>
            <person name="Westerberg I."/>
            <person name="Brannstrom I.O."/>
            <person name="Guillou S."/>
            <person name="Cros-Aarteil S."/>
            <person name="Calhoun S."/>
            <person name="Haridas S."/>
            <person name="Kuo A."/>
            <person name="Mondo S."/>
            <person name="Pangilinan J."/>
            <person name="Riley R."/>
            <person name="LaButti K."/>
            <person name="Andreopoulos B."/>
            <person name="Lipzen A."/>
            <person name="Chen C."/>
            <person name="Yan M."/>
            <person name="Daum C."/>
            <person name="Ng V."/>
            <person name="Clum A."/>
            <person name="Steindorff A."/>
            <person name="Ohm R.A."/>
            <person name="Martin F."/>
            <person name="Silar P."/>
            <person name="Natvig D.O."/>
            <person name="Lalanne C."/>
            <person name="Gautier V."/>
            <person name="Ament-Velasquez S.L."/>
            <person name="Kruys A."/>
            <person name="Hutchinson M.I."/>
            <person name="Powell A.J."/>
            <person name="Barry K."/>
            <person name="Miller A.N."/>
            <person name="Grigoriev I.V."/>
            <person name="Debuchy R."/>
            <person name="Gladieux P."/>
            <person name="Hiltunen Thoren M."/>
            <person name="Johannesson H."/>
        </authorList>
    </citation>
    <scope>NUCLEOTIDE SEQUENCE</scope>
    <source>
        <strain evidence="2">CBS 757.83</strain>
    </source>
</reference>
<sequence>MWPRGITPLKMRRTKLRRSLSARTKQRPMPWGGCSLVAAAAADWGHGRIYRLKGVGNRYLYLSCSRGLAAGMQLHDIAYRIGPLSQSTAKSYNAPLSPEQQNHPCAAGCPWKQPCPGTLTIRNVVRITSLVGLYPSRLGPTTTHPPPIRSPLNGTTKREKNSTAPLPAPPGFPIRKTRGGGGEGGSLHVRPRWYRRNPPPPSFHTTPHHTTQHMDD</sequence>
<evidence type="ECO:0000313" key="3">
    <source>
        <dbReference type="Proteomes" id="UP001305647"/>
    </source>
</evidence>